<proteinExistence type="predicted"/>
<dbReference type="WBParaSite" id="BPAG_0000545701-mRNA-1">
    <property type="protein sequence ID" value="BPAG_0000545701-mRNA-1"/>
    <property type="gene ID" value="BPAG_0000545701"/>
</dbReference>
<dbReference type="Proteomes" id="UP000278627">
    <property type="component" value="Unassembled WGS sequence"/>
</dbReference>
<protein>
    <submittedName>
        <fullName evidence="2 4">Uncharacterized protein</fullName>
    </submittedName>
</protein>
<name>A0A0N4TB70_BRUPA</name>
<accession>A0A0N4TB70</accession>
<organism evidence="4">
    <name type="scientific">Brugia pahangi</name>
    <name type="common">Filarial nematode worm</name>
    <dbReference type="NCBI Taxonomy" id="6280"/>
    <lineage>
        <taxon>Eukaryota</taxon>
        <taxon>Metazoa</taxon>
        <taxon>Ecdysozoa</taxon>
        <taxon>Nematoda</taxon>
        <taxon>Chromadorea</taxon>
        <taxon>Rhabditida</taxon>
        <taxon>Spirurina</taxon>
        <taxon>Spiruromorpha</taxon>
        <taxon>Filarioidea</taxon>
        <taxon>Onchocercidae</taxon>
        <taxon>Brugia</taxon>
    </lineage>
</organism>
<feature type="region of interest" description="Disordered" evidence="1">
    <location>
        <begin position="1"/>
        <end position="25"/>
    </location>
</feature>
<feature type="compositionally biased region" description="Gly residues" evidence="1">
    <location>
        <begin position="14"/>
        <end position="25"/>
    </location>
</feature>
<evidence type="ECO:0000313" key="2">
    <source>
        <dbReference type="EMBL" id="VDN86611.1"/>
    </source>
</evidence>
<evidence type="ECO:0000313" key="4">
    <source>
        <dbReference type="WBParaSite" id="BPAG_0000545701-mRNA-1"/>
    </source>
</evidence>
<gene>
    <name evidence="2" type="ORF">BPAG_LOCUS5425</name>
</gene>
<reference evidence="4" key="1">
    <citation type="submission" date="2017-02" db="UniProtKB">
        <authorList>
            <consortium name="WormBaseParasite"/>
        </authorList>
    </citation>
    <scope>IDENTIFICATION</scope>
</reference>
<reference evidence="2 3" key="2">
    <citation type="submission" date="2018-11" db="EMBL/GenBank/DDBJ databases">
        <authorList>
            <consortium name="Pathogen Informatics"/>
        </authorList>
    </citation>
    <scope>NUCLEOTIDE SEQUENCE [LARGE SCALE GENOMIC DNA]</scope>
</reference>
<keyword evidence="3" id="KW-1185">Reference proteome</keyword>
<evidence type="ECO:0000256" key="1">
    <source>
        <dbReference type="SAM" id="MobiDB-lite"/>
    </source>
</evidence>
<evidence type="ECO:0000313" key="3">
    <source>
        <dbReference type="Proteomes" id="UP000278627"/>
    </source>
</evidence>
<dbReference type="AlphaFoldDB" id="A0A0N4TB70"/>
<sequence>MGDTSCYMGPPGAPTGGGGGGSAGGGAGGGYAYQQEYDYGSENTIMKDLTIFDHC</sequence>
<dbReference type="EMBL" id="UZAD01003776">
    <property type="protein sequence ID" value="VDN86611.1"/>
    <property type="molecule type" value="Genomic_DNA"/>
</dbReference>